<name>A0A5J4VA34_9EUKA</name>
<gene>
    <name evidence="1" type="ORF">EZS28_025278</name>
</gene>
<dbReference type="Proteomes" id="UP000324800">
    <property type="component" value="Unassembled WGS sequence"/>
</dbReference>
<dbReference type="EMBL" id="SNRW01008647">
    <property type="protein sequence ID" value="KAA6379194.1"/>
    <property type="molecule type" value="Genomic_DNA"/>
</dbReference>
<accession>A0A5J4VA34</accession>
<sequence length="247" mass="28011">MTQQSFVETIIGFVQSRHQQKIQSIPPYMKPSVALLQIPPYSEPSYASPSYGYGYSGSQTLLHVVQNPYVQKTPTWQHYASYSYQNYPIQQQQVQQVYQPPNSYPKISPYPQIQQSSSLPHLPQYQQPPIANQYQQTPIGGYLQQSSVYQPPVGYQPPIGYQQEMDQYVSQPDPVIAQRIAIFYTQAASQGRIKSNAVIYICTQNGVACTSNVARQILSTAAGPEQKVTQDKFVYHIGLYFSKNIKR</sequence>
<organism evidence="1 2">
    <name type="scientific">Streblomastix strix</name>
    <dbReference type="NCBI Taxonomy" id="222440"/>
    <lineage>
        <taxon>Eukaryota</taxon>
        <taxon>Metamonada</taxon>
        <taxon>Preaxostyla</taxon>
        <taxon>Oxymonadida</taxon>
        <taxon>Streblomastigidae</taxon>
        <taxon>Streblomastix</taxon>
    </lineage>
</organism>
<reference evidence="1 2" key="1">
    <citation type="submission" date="2019-03" db="EMBL/GenBank/DDBJ databases">
        <title>Single cell metagenomics reveals metabolic interactions within the superorganism composed of flagellate Streblomastix strix and complex community of Bacteroidetes bacteria on its surface.</title>
        <authorList>
            <person name="Treitli S.C."/>
            <person name="Kolisko M."/>
            <person name="Husnik F."/>
            <person name="Keeling P."/>
            <person name="Hampl V."/>
        </authorList>
    </citation>
    <scope>NUCLEOTIDE SEQUENCE [LARGE SCALE GENOMIC DNA]</scope>
    <source>
        <strain evidence="1">ST1C</strain>
    </source>
</reference>
<evidence type="ECO:0000313" key="1">
    <source>
        <dbReference type="EMBL" id="KAA6379194.1"/>
    </source>
</evidence>
<protein>
    <submittedName>
        <fullName evidence="1">Uncharacterized protein</fullName>
    </submittedName>
</protein>
<evidence type="ECO:0000313" key="2">
    <source>
        <dbReference type="Proteomes" id="UP000324800"/>
    </source>
</evidence>
<comment type="caution">
    <text evidence="1">The sequence shown here is derived from an EMBL/GenBank/DDBJ whole genome shotgun (WGS) entry which is preliminary data.</text>
</comment>
<proteinExistence type="predicted"/>
<dbReference type="AlphaFoldDB" id="A0A5J4VA34"/>